<feature type="region of interest" description="Disordered" evidence="1">
    <location>
        <begin position="1"/>
        <end position="23"/>
    </location>
</feature>
<evidence type="ECO:0000313" key="2">
    <source>
        <dbReference type="EMBL" id="JAT71782.1"/>
    </source>
</evidence>
<feature type="region of interest" description="Disordered" evidence="1">
    <location>
        <begin position="71"/>
        <end position="127"/>
    </location>
</feature>
<dbReference type="EMBL" id="GDKF01006840">
    <property type="protein sequence ID" value="JAT71782.1"/>
    <property type="molecule type" value="Transcribed_RNA"/>
</dbReference>
<sequence>MLSSTSLGRAGVCHPSHSRPRGNVRALCQQGSDAKGPQRGSTSRRDALALLAVPLLMPAPAVAAFGVDPRQALRDSSARKKQLKEAAKKMREKGVAEEAFKDSSYSLPEESRTPNMRNLSDEVVPKN</sequence>
<dbReference type="AlphaFoldDB" id="A0A1D1ZXW7"/>
<organism evidence="2">
    <name type="scientific">Auxenochlorella protothecoides</name>
    <name type="common">Green microalga</name>
    <name type="synonym">Chlorella protothecoides</name>
    <dbReference type="NCBI Taxonomy" id="3075"/>
    <lineage>
        <taxon>Eukaryota</taxon>
        <taxon>Viridiplantae</taxon>
        <taxon>Chlorophyta</taxon>
        <taxon>core chlorophytes</taxon>
        <taxon>Trebouxiophyceae</taxon>
        <taxon>Chlorellales</taxon>
        <taxon>Chlorellaceae</taxon>
        <taxon>Auxenochlorella</taxon>
    </lineage>
</organism>
<name>A0A1D1ZXW7_AUXPR</name>
<proteinExistence type="predicted"/>
<protein>
    <submittedName>
        <fullName evidence="2">Uncharacterized protein</fullName>
    </submittedName>
</protein>
<reference evidence="2" key="1">
    <citation type="submission" date="2015-08" db="EMBL/GenBank/DDBJ databases">
        <authorList>
            <person name="Babu N.S."/>
            <person name="Beckwith C.J."/>
            <person name="Beseler K.G."/>
            <person name="Brison A."/>
            <person name="Carone J.V."/>
            <person name="Caskin T.P."/>
            <person name="Diamond M."/>
            <person name="Durham M.E."/>
            <person name="Foxe J.M."/>
            <person name="Go M."/>
            <person name="Henderson B.A."/>
            <person name="Jones I.B."/>
            <person name="McGettigan J.A."/>
            <person name="Micheletti S.J."/>
            <person name="Nasrallah M.E."/>
            <person name="Ortiz D."/>
            <person name="Piller C.R."/>
            <person name="Privatt S.R."/>
            <person name="Schneider S.L."/>
            <person name="Sharp S."/>
            <person name="Smith T.C."/>
            <person name="Stanton J.D."/>
            <person name="Ullery H.E."/>
            <person name="Wilson R.J."/>
            <person name="Serrano M.G."/>
            <person name="Buck G."/>
            <person name="Lee V."/>
            <person name="Wang Y."/>
            <person name="Carvalho R."/>
            <person name="Voegtly L."/>
            <person name="Shi R."/>
            <person name="Duckworth R."/>
            <person name="Johnson A."/>
            <person name="Loviza R."/>
            <person name="Walstead R."/>
            <person name="Shah Z."/>
            <person name="Kiflezghi M."/>
            <person name="Wade K."/>
            <person name="Ball S.L."/>
            <person name="Bradley K.W."/>
            <person name="Asai D.J."/>
            <person name="Bowman C.A."/>
            <person name="Russell D.A."/>
            <person name="Pope W.H."/>
            <person name="Jacobs-Sera D."/>
            <person name="Hendrix R.W."/>
            <person name="Hatfull G.F."/>
        </authorList>
    </citation>
    <scope>NUCLEOTIDE SEQUENCE</scope>
</reference>
<feature type="compositionally biased region" description="Basic and acidic residues" evidence="1">
    <location>
        <begin position="71"/>
        <end position="101"/>
    </location>
</feature>
<gene>
    <name evidence="2" type="ORF">g.100706</name>
</gene>
<evidence type="ECO:0000256" key="1">
    <source>
        <dbReference type="SAM" id="MobiDB-lite"/>
    </source>
</evidence>
<accession>A0A1D1ZXW7</accession>